<feature type="compositionally biased region" description="Low complexity" evidence="3">
    <location>
        <begin position="526"/>
        <end position="542"/>
    </location>
</feature>
<name>A0A9N9C7A6_9GLOM</name>
<dbReference type="GO" id="GO:0006325">
    <property type="term" value="P:chromatin organization"/>
    <property type="evidence" value="ECO:0007669"/>
    <property type="project" value="UniProtKB-ARBA"/>
</dbReference>
<evidence type="ECO:0000259" key="4">
    <source>
        <dbReference type="PROSITE" id="PS50014"/>
    </source>
</evidence>
<dbReference type="Pfam" id="PF00439">
    <property type="entry name" value="Bromodomain"/>
    <property type="match status" value="1"/>
</dbReference>
<dbReference type="PROSITE" id="PS50014">
    <property type="entry name" value="BROMODOMAIN_2"/>
    <property type="match status" value="1"/>
</dbReference>
<feature type="region of interest" description="Disordered" evidence="3">
    <location>
        <begin position="692"/>
        <end position="741"/>
    </location>
</feature>
<dbReference type="PANTHER" id="PTHR15398:SF4">
    <property type="entry name" value="BROMODOMAIN-CONTAINING PROTEIN 8 ISOFORM X1"/>
    <property type="match status" value="1"/>
</dbReference>
<dbReference type="PRINTS" id="PR00503">
    <property type="entry name" value="BROMODOMAIN"/>
</dbReference>
<comment type="caution">
    <text evidence="5">The sequence shown here is derived from an EMBL/GenBank/DDBJ whole genome shotgun (WGS) entry which is preliminary data.</text>
</comment>
<dbReference type="EMBL" id="CAJVPQ010002335">
    <property type="protein sequence ID" value="CAG8593248.1"/>
    <property type="molecule type" value="Genomic_DNA"/>
</dbReference>
<dbReference type="SUPFAM" id="SSF46689">
    <property type="entry name" value="Homeodomain-like"/>
    <property type="match status" value="1"/>
</dbReference>
<dbReference type="GO" id="GO:0035267">
    <property type="term" value="C:NuA4 histone acetyltransferase complex"/>
    <property type="evidence" value="ECO:0007669"/>
    <property type="project" value="TreeGrafter"/>
</dbReference>
<feature type="region of interest" description="Disordered" evidence="3">
    <location>
        <begin position="450"/>
        <end position="497"/>
    </location>
</feature>
<accession>A0A9N9C7A6</accession>
<dbReference type="OrthoDB" id="1742084at2759"/>
<dbReference type="SMART" id="SM00297">
    <property type="entry name" value="BROMO"/>
    <property type="match status" value="1"/>
</dbReference>
<evidence type="ECO:0000313" key="6">
    <source>
        <dbReference type="Proteomes" id="UP000789570"/>
    </source>
</evidence>
<organism evidence="5 6">
    <name type="scientific">Funneliformis caledonium</name>
    <dbReference type="NCBI Taxonomy" id="1117310"/>
    <lineage>
        <taxon>Eukaryota</taxon>
        <taxon>Fungi</taxon>
        <taxon>Fungi incertae sedis</taxon>
        <taxon>Mucoromycota</taxon>
        <taxon>Glomeromycotina</taxon>
        <taxon>Glomeromycetes</taxon>
        <taxon>Glomerales</taxon>
        <taxon>Glomeraceae</taxon>
        <taxon>Funneliformis</taxon>
    </lineage>
</organism>
<keyword evidence="1 2" id="KW-0103">Bromodomain</keyword>
<feature type="compositionally biased region" description="Basic and acidic residues" evidence="3">
    <location>
        <begin position="111"/>
        <end position="122"/>
    </location>
</feature>
<sequence length="741" mass="82900">MATPQTDENAWTTFEKLLLIQAVYKHGDNWLAISRTMKSHPMVSHPSEFFTQKQRMPWTAKLARQLYHERIAELKSLITSDEQKFRKLVTEIDEIKSGQWDNKFAEMIKEEQKKKDQEKKAAGESVSKISTVEPKGSTDSSISDVNLKVEPSVAEKILQPVVKIDKNVTTASIIEKETIIKNVEPQLTRVKTKPTEMVPNVEDMKIDVVPSLKSSSRPTEVNDDVLQPQTPSTPLSDLNDNLIIVPSKGQNVQQVPTIVVSTEGDKLRRGNVDQLLVEDDVMMDIDEKLTQKSMDASSSVPTQESILETDVSKVNQAKKITVSPNTESVNVTDTPQTIDCEVAMDIDEPKVEFIATEDAIKSPSKVHLSEINVTSPTSIEEIEVNINQEHISKEQYESKGQPHKIAKEKIESKEIIVAKGKEPEISETKLKQSVGSIKEEFSPYIIESSFTEQVTKSDKKEDISVEEDDDEEDVRMVDLSTLPEENEDDEKYSSIGKVTPTPLIELKEPLTSGAGLASTSPVPIVSTTPSNAAPSPSGDLVPSTPPPLDTTPSGETPDDKKLKTWQKLVSMILLEISNHRFASVFQNPIRDQDAPGYYDIVKQSMDLRTLKKRLREGAIYDTNLFHRDLMLMFMNASVFNREETDIHQMALEMKDHVETLIAEFKRSEVSGGAHEPATRRKSMAIDGNEAAFFTSDRRSENDRTVVTGSSRSGKFKNDTADQRPTKKPKRLSISLKKSDIN</sequence>
<feature type="compositionally biased region" description="Acidic residues" evidence="3">
    <location>
        <begin position="464"/>
        <end position="473"/>
    </location>
</feature>
<keyword evidence="6" id="KW-1185">Reference proteome</keyword>
<protein>
    <submittedName>
        <fullName evidence="5">657_t:CDS:1</fullName>
    </submittedName>
</protein>
<dbReference type="Gene3D" id="1.20.920.10">
    <property type="entry name" value="Bromodomain-like"/>
    <property type="match status" value="1"/>
</dbReference>
<feature type="region of interest" description="Disordered" evidence="3">
    <location>
        <begin position="111"/>
        <end position="143"/>
    </location>
</feature>
<feature type="region of interest" description="Disordered" evidence="3">
    <location>
        <begin position="521"/>
        <end position="561"/>
    </location>
</feature>
<dbReference type="InterPro" id="IPR001487">
    <property type="entry name" value="Bromodomain"/>
</dbReference>
<evidence type="ECO:0000256" key="2">
    <source>
        <dbReference type="PROSITE-ProRule" id="PRU00035"/>
    </source>
</evidence>
<dbReference type="SUPFAM" id="SSF47370">
    <property type="entry name" value="Bromodomain"/>
    <property type="match status" value="1"/>
</dbReference>
<gene>
    <name evidence="5" type="ORF">FCALED_LOCUS8204</name>
</gene>
<dbReference type="Proteomes" id="UP000789570">
    <property type="component" value="Unassembled WGS sequence"/>
</dbReference>
<proteinExistence type="predicted"/>
<dbReference type="PANTHER" id="PTHR15398">
    <property type="entry name" value="BROMODOMAIN-CONTAINING PROTEIN 8"/>
    <property type="match status" value="1"/>
</dbReference>
<feature type="domain" description="Bromo" evidence="4">
    <location>
        <begin position="577"/>
        <end position="647"/>
    </location>
</feature>
<evidence type="ECO:0000256" key="1">
    <source>
        <dbReference type="ARBA" id="ARBA00023117"/>
    </source>
</evidence>
<evidence type="ECO:0000313" key="5">
    <source>
        <dbReference type="EMBL" id="CAG8593248.1"/>
    </source>
</evidence>
<reference evidence="5" key="1">
    <citation type="submission" date="2021-06" db="EMBL/GenBank/DDBJ databases">
        <authorList>
            <person name="Kallberg Y."/>
            <person name="Tangrot J."/>
            <person name="Rosling A."/>
        </authorList>
    </citation>
    <scope>NUCLEOTIDE SEQUENCE</scope>
    <source>
        <strain evidence="5">UK204</strain>
    </source>
</reference>
<feature type="region of interest" description="Disordered" evidence="3">
    <location>
        <begin position="212"/>
        <end position="234"/>
    </location>
</feature>
<dbReference type="AlphaFoldDB" id="A0A9N9C7A6"/>
<dbReference type="InterPro" id="IPR036427">
    <property type="entry name" value="Bromodomain-like_sf"/>
</dbReference>
<feature type="compositionally biased region" description="Basic and acidic residues" evidence="3">
    <location>
        <begin position="715"/>
        <end position="724"/>
    </location>
</feature>
<evidence type="ECO:0000256" key="3">
    <source>
        <dbReference type="SAM" id="MobiDB-lite"/>
    </source>
</evidence>
<dbReference type="InterPro" id="IPR009057">
    <property type="entry name" value="Homeodomain-like_sf"/>
</dbReference>